<evidence type="ECO:0000313" key="2">
    <source>
        <dbReference type="EMBL" id="PSR31162.1"/>
    </source>
</evidence>
<protein>
    <submittedName>
        <fullName evidence="2">Shikimate dehydrogenase</fullName>
    </submittedName>
</protein>
<dbReference type="Pfam" id="PF01488">
    <property type="entry name" value="Shikimate_DH"/>
    <property type="match status" value="1"/>
</dbReference>
<dbReference type="InterPro" id="IPR036291">
    <property type="entry name" value="NAD(P)-bd_dom_sf"/>
</dbReference>
<dbReference type="Gene3D" id="3.40.50.720">
    <property type="entry name" value="NAD(P)-binding Rossmann-like Domain"/>
    <property type="match status" value="1"/>
</dbReference>
<evidence type="ECO:0000259" key="1">
    <source>
        <dbReference type="Pfam" id="PF01488"/>
    </source>
</evidence>
<proteinExistence type="predicted"/>
<reference evidence="2 3" key="1">
    <citation type="journal article" date="2014" name="BMC Genomics">
        <title>Comparison of environmental and isolate Sulfobacillus genomes reveals diverse carbon, sulfur, nitrogen, and hydrogen metabolisms.</title>
        <authorList>
            <person name="Justice N.B."/>
            <person name="Norman A."/>
            <person name="Brown C.T."/>
            <person name="Singh A."/>
            <person name="Thomas B.C."/>
            <person name="Banfield J.F."/>
        </authorList>
    </citation>
    <scope>NUCLEOTIDE SEQUENCE [LARGE SCALE GENOMIC DNA]</scope>
    <source>
        <strain evidence="2">AMDSBA1</strain>
    </source>
</reference>
<gene>
    <name evidence="2" type="ORF">C7B43_03430</name>
</gene>
<dbReference type="SUPFAM" id="SSF51735">
    <property type="entry name" value="NAD(P)-binding Rossmann-fold domains"/>
    <property type="match status" value="1"/>
</dbReference>
<dbReference type="InterPro" id="IPR006151">
    <property type="entry name" value="Shikm_DH/Glu-tRNA_Rdtase"/>
</dbReference>
<feature type="domain" description="Quinate/shikimate 5-dehydrogenase/glutamyl-tRNA reductase" evidence="1">
    <location>
        <begin position="141"/>
        <end position="256"/>
    </location>
</feature>
<comment type="caution">
    <text evidence="2">The sequence shown here is derived from an EMBL/GenBank/DDBJ whole genome shotgun (WGS) entry which is preliminary data.</text>
</comment>
<dbReference type="AlphaFoldDB" id="A0A2T2X9J5"/>
<accession>A0A2T2X9J5</accession>
<name>A0A2T2X9J5_9FIRM</name>
<sequence>MRRFAFILHPLRFDDFARKYPVTRYLPPRLVESLFKHVNPVLAGHVTKVHSETGEELEGWLIGLPLTPQVILNAPYEWVLKKLEKAGKMAEDLGAEILGLGAFTKIAGDRGITLSQRLNIPVTTGNSYTTATAVEGTLAAAKRMQLDLSTAQVVVLGATGSIGRATCFVVAPSIQRMRLVARHGDQLDLLKARLSHQFPHLSVDVSTDARQAVLDADIVIAVSSAPGAIVEPGDLKPGAVITDVARPRNISAQVSQKRPDVLVLDGGVIEVPGAHADMGFDFGFPPRMVEACMAETMILALSNRLENFTLGSEIEISKVSEIHHLGRRHGFKLAGFRRFERAIDDGEIERIRGYLAQKRDSDIPNRITF</sequence>
<organism evidence="2 3">
    <name type="scientific">Sulfobacillus benefaciens</name>
    <dbReference type="NCBI Taxonomy" id="453960"/>
    <lineage>
        <taxon>Bacteria</taxon>
        <taxon>Bacillati</taxon>
        <taxon>Bacillota</taxon>
        <taxon>Clostridia</taxon>
        <taxon>Eubacteriales</taxon>
        <taxon>Clostridiales Family XVII. Incertae Sedis</taxon>
        <taxon>Sulfobacillus</taxon>
    </lineage>
</organism>
<evidence type="ECO:0000313" key="3">
    <source>
        <dbReference type="Proteomes" id="UP000242699"/>
    </source>
</evidence>
<dbReference type="Proteomes" id="UP000242699">
    <property type="component" value="Unassembled WGS sequence"/>
</dbReference>
<dbReference type="EMBL" id="PXYT01000004">
    <property type="protein sequence ID" value="PSR31162.1"/>
    <property type="molecule type" value="Genomic_DNA"/>
</dbReference>